<comment type="caution">
    <text evidence="4">The sequence shown here is derived from an EMBL/GenBank/DDBJ whole genome shotgun (WGS) entry which is preliminary data.</text>
</comment>
<dbReference type="AlphaFoldDB" id="A0A497EYA0"/>
<dbReference type="GO" id="GO:0005829">
    <property type="term" value="C:cytosol"/>
    <property type="evidence" value="ECO:0007669"/>
    <property type="project" value="TreeGrafter"/>
</dbReference>
<keyword evidence="1" id="KW-0479">Metal-binding</keyword>
<feature type="domain" description="Class II aldolase/adducin N-terminal" evidence="3">
    <location>
        <begin position="13"/>
        <end position="184"/>
    </location>
</feature>
<evidence type="ECO:0000256" key="1">
    <source>
        <dbReference type="ARBA" id="ARBA00022723"/>
    </source>
</evidence>
<dbReference type="PANTHER" id="PTHR22789">
    <property type="entry name" value="FUCULOSE PHOSPHATE ALDOLASE"/>
    <property type="match status" value="1"/>
</dbReference>
<proteinExistence type="predicted"/>
<evidence type="ECO:0000259" key="3">
    <source>
        <dbReference type="SMART" id="SM01007"/>
    </source>
</evidence>
<accession>A0A497EYA0</accession>
<gene>
    <name evidence="4" type="ORF">DRJ26_05160</name>
</gene>
<dbReference type="GO" id="GO:0008738">
    <property type="term" value="F:L-fuculose-phosphate aldolase activity"/>
    <property type="evidence" value="ECO:0007669"/>
    <property type="project" value="UniProtKB-EC"/>
</dbReference>
<dbReference type="GO" id="GO:0046872">
    <property type="term" value="F:metal ion binding"/>
    <property type="evidence" value="ECO:0007669"/>
    <property type="project" value="UniProtKB-KW"/>
</dbReference>
<name>A0A497EYA0_9CREN</name>
<dbReference type="SUPFAM" id="SSF53639">
    <property type="entry name" value="AraD/HMP-PK domain-like"/>
    <property type="match status" value="1"/>
</dbReference>
<dbReference type="InterPro" id="IPR001303">
    <property type="entry name" value="Aldolase_II/adducin_N"/>
</dbReference>
<dbReference type="GO" id="GO:0019323">
    <property type="term" value="P:pentose catabolic process"/>
    <property type="evidence" value="ECO:0007669"/>
    <property type="project" value="TreeGrafter"/>
</dbReference>
<reference evidence="4 5" key="1">
    <citation type="submission" date="2018-06" db="EMBL/GenBank/DDBJ databases">
        <title>Extensive metabolic versatility and redundancy in microbially diverse, dynamic hydrothermal sediments.</title>
        <authorList>
            <person name="Dombrowski N."/>
            <person name="Teske A."/>
            <person name="Baker B.J."/>
        </authorList>
    </citation>
    <scope>NUCLEOTIDE SEQUENCE [LARGE SCALE GENOMIC DNA]</scope>
    <source>
        <strain evidence="4">B20_G2</strain>
    </source>
</reference>
<dbReference type="Pfam" id="PF00596">
    <property type="entry name" value="Aldolase_II"/>
    <property type="match status" value="1"/>
</dbReference>
<dbReference type="EC" id="4.1.2.17" evidence="4"/>
<evidence type="ECO:0000256" key="2">
    <source>
        <dbReference type="ARBA" id="ARBA00023239"/>
    </source>
</evidence>
<organism evidence="4 5">
    <name type="scientific">Thermoproteota archaeon</name>
    <dbReference type="NCBI Taxonomy" id="2056631"/>
    <lineage>
        <taxon>Archaea</taxon>
        <taxon>Thermoproteota</taxon>
    </lineage>
</organism>
<keyword evidence="2 4" id="KW-0456">Lyase</keyword>
<dbReference type="EMBL" id="QMRA01000137">
    <property type="protein sequence ID" value="RLE52022.1"/>
    <property type="molecule type" value="Genomic_DNA"/>
</dbReference>
<dbReference type="InterPro" id="IPR036409">
    <property type="entry name" value="Aldolase_II/adducin_N_sf"/>
</dbReference>
<dbReference type="InterPro" id="IPR050197">
    <property type="entry name" value="Aldolase_class_II_sugar_metab"/>
</dbReference>
<sequence>MWLAMKLRDEAYRLFRLYGRRLTEKGYVAGHGGNMSIRVGNKIYITRHGCTLEDIKPEDVIEVNLHEATSFDAISSTETIVHRRIYLQTQNLAVMHAHSPYAIAISFFTDYMKPIDAEASHVLRVVPVVEGRAGSEQLAKRVAATLKEHHAVIVRGHGTFTAAQTLEQAYRLICMVERSAQQVYLTEILKKLGMRFIEPKEI</sequence>
<evidence type="ECO:0000313" key="5">
    <source>
        <dbReference type="Proteomes" id="UP000269499"/>
    </source>
</evidence>
<protein>
    <submittedName>
        <fullName evidence="4">Fuculose phosphate aldolase</fullName>
        <ecNumber evidence="4">4.1.2.17</ecNumber>
    </submittedName>
</protein>
<dbReference type="SMART" id="SM01007">
    <property type="entry name" value="Aldolase_II"/>
    <property type="match status" value="1"/>
</dbReference>
<dbReference type="Proteomes" id="UP000269499">
    <property type="component" value="Unassembled WGS sequence"/>
</dbReference>
<dbReference type="Gene3D" id="3.40.225.10">
    <property type="entry name" value="Class II aldolase/adducin N-terminal domain"/>
    <property type="match status" value="1"/>
</dbReference>
<dbReference type="UniPathway" id="UPA00071"/>
<dbReference type="PANTHER" id="PTHR22789:SF0">
    <property type="entry name" value="3-OXO-TETRONATE 4-PHOSPHATE DECARBOXYLASE-RELATED"/>
    <property type="match status" value="1"/>
</dbReference>
<evidence type="ECO:0000313" key="4">
    <source>
        <dbReference type="EMBL" id="RLE52022.1"/>
    </source>
</evidence>